<evidence type="ECO:0000256" key="3">
    <source>
        <dbReference type="ARBA" id="ARBA00012438"/>
    </source>
</evidence>
<dbReference type="Pfam" id="PF02518">
    <property type="entry name" value="HATPase_c"/>
    <property type="match status" value="1"/>
</dbReference>
<keyword evidence="8" id="KW-0812">Transmembrane</keyword>
<dbReference type="InterPro" id="IPR036890">
    <property type="entry name" value="HATPase_C_sf"/>
</dbReference>
<keyword evidence="8" id="KW-1133">Transmembrane helix</keyword>
<dbReference type="CDD" id="cd00082">
    <property type="entry name" value="HisKA"/>
    <property type="match status" value="1"/>
</dbReference>
<evidence type="ECO:0000256" key="6">
    <source>
        <dbReference type="ARBA" id="ARBA00022777"/>
    </source>
</evidence>
<dbReference type="GO" id="GO:0016020">
    <property type="term" value="C:membrane"/>
    <property type="evidence" value="ECO:0007669"/>
    <property type="project" value="UniProtKB-SubCell"/>
</dbReference>
<evidence type="ECO:0000256" key="2">
    <source>
        <dbReference type="ARBA" id="ARBA00004370"/>
    </source>
</evidence>
<dbReference type="Gene3D" id="6.10.340.10">
    <property type="match status" value="1"/>
</dbReference>
<evidence type="ECO:0000259" key="9">
    <source>
        <dbReference type="PROSITE" id="PS50109"/>
    </source>
</evidence>
<gene>
    <name evidence="11" type="ORF">J5474_20010</name>
</gene>
<evidence type="ECO:0000259" key="10">
    <source>
        <dbReference type="PROSITE" id="PS50885"/>
    </source>
</evidence>
<dbReference type="EC" id="2.7.13.3" evidence="3"/>
<evidence type="ECO:0000256" key="7">
    <source>
        <dbReference type="ARBA" id="ARBA00023012"/>
    </source>
</evidence>
<feature type="domain" description="HAMP" evidence="10">
    <location>
        <begin position="210"/>
        <end position="262"/>
    </location>
</feature>
<evidence type="ECO:0000313" key="12">
    <source>
        <dbReference type="Proteomes" id="UP000675940"/>
    </source>
</evidence>
<dbReference type="PROSITE" id="PS50109">
    <property type="entry name" value="HIS_KIN"/>
    <property type="match status" value="1"/>
</dbReference>
<evidence type="ECO:0000256" key="5">
    <source>
        <dbReference type="ARBA" id="ARBA00022679"/>
    </source>
</evidence>
<keyword evidence="5" id="KW-0808">Transferase</keyword>
<keyword evidence="6 11" id="KW-0418">Kinase</keyword>
<feature type="transmembrane region" description="Helical" evidence="8">
    <location>
        <begin position="186"/>
        <end position="208"/>
    </location>
</feature>
<reference evidence="11" key="1">
    <citation type="submission" date="2021-03" db="EMBL/GenBank/DDBJ databases">
        <title>Sagittula salina sp. nov. strain M10.9X isolated from the marine waste.</title>
        <authorList>
            <person name="Satari L."/>
            <person name="Molina-Menor E."/>
            <person name="Vidal-Verdu A."/>
            <person name="Pascual J."/>
            <person name="Pereto J."/>
            <person name="Porcar M."/>
        </authorList>
    </citation>
    <scope>NUCLEOTIDE SEQUENCE</scope>
    <source>
        <strain evidence="11">M10.9X</strain>
    </source>
</reference>
<keyword evidence="4" id="KW-0597">Phosphoprotein</keyword>
<dbReference type="SUPFAM" id="SSF47384">
    <property type="entry name" value="Homodimeric domain of signal transducing histidine kinase"/>
    <property type="match status" value="1"/>
</dbReference>
<dbReference type="InterPro" id="IPR050736">
    <property type="entry name" value="Sensor_HK_Regulatory"/>
</dbReference>
<dbReference type="CDD" id="cd06225">
    <property type="entry name" value="HAMP"/>
    <property type="match status" value="1"/>
</dbReference>
<dbReference type="PANTHER" id="PTHR43711">
    <property type="entry name" value="TWO-COMPONENT HISTIDINE KINASE"/>
    <property type="match status" value="1"/>
</dbReference>
<organism evidence="11 12">
    <name type="scientific">Sagittula salina</name>
    <dbReference type="NCBI Taxonomy" id="2820268"/>
    <lineage>
        <taxon>Bacteria</taxon>
        <taxon>Pseudomonadati</taxon>
        <taxon>Pseudomonadota</taxon>
        <taxon>Alphaproteobacteria</taxon>
        <taxon>Rhodobacterales</taxon>
        <taxon>Roseobacteraceae</taxon>
        <taxon>Sagittula</taxon>
    </lineage>
</organism>
<evidence type="ECO:0000256" key="8">
    <source>
        <dbReference type="SAM" id="Phobius"/>
    </source>
</evidence>
<dbReference type="Pfam" id="PF00512">
    <property type="entry name" value="HisKA"/>
    <property type="match status" value="1"/>
</dbReference>
<dbReference type="InterPro" id="IPR036097">
    <property type="entry name" value="HisK_dim/P_sf"/>
</dbReference>
<dbReference type="InterPro" id="IPR003660">
    <property type="entry name" value="HAMP_dom"/>
</dbReference>
<dbReference type="InterPro" id="IPR003594">
    <property type="entry name" value="HATPase_dom"/>
</dbReference>
<name>A0A940MMT0_9RHOB</name>
<dbReference type="PROSITE" id="PS50885">
    <property type="entry name" value="HAMP"/>
    <property type="match status" value="1"/>
</dbReference>
<dbReference type="Gene3D" id="3.30.565.10">
    <property type="entry name" value="Histidine kinase-like ATPase, C-terminal domain"/>
    <property type="match status" value="1"/>
</dbReference>
<evidence type="ECO:0000256" key="4">
    <source>
        <dbReference type="ARBA" id="ARBA00022553"/>
    </source>
</evidence>
<dbReference type="Gene3D" id="1.10.287.130">
    <property type="match status" value="1"/>
</dbReference>
<dbReference type="CDD" id="cd00075">
    <property type="entry name" value="HATPase"/>
    <property type="match status" value="1"/>
</dbReference>
<keyword evidence="7" id="KW-0902">Two-component regulatory system</keyword>
<dbReference type="PANTHER" id="PTHR43711:SF1">
    <property type="entry name" value="HISTIDINE KINASE 1"/>
    <property type="match status" value="1"/>
</dbReference>
<proteinExistence type="predicted"/>
<accession>A0A940MMT0</accession>
<dbReference type="InterPro" id="IPR005467">
    <property type="entry name" value="His_kinase_dom"/>
</dbReference>
<dbReference type="PRINTS" id="PR00344">
    <property type="entry name" value="BCTRLSENSOR"/>
</dbReference>
<dbReference type="InterPro" id="IPR003661">
    <property type="entry name" value="HisK_dim/P_dom"/>
</dbReference>
<dbReference type="Proteomes" id="UP000675940">
    <property type="component" value="Unassembled WGS sequence"/>
</dbReference>
<dbReference type="AlphaFoldDB" id="A0A940MMT0"/>
<comment type="subcellular location">
    <subcellularLocation>
        <location evidence="2">Membrane</location>
    </subcellularLocation>
</comment>
<feature type="domain" description="Histidine kinase" evidence="9">
    <location>
        <begin position="302"/>
        <end position="513"/>
    </location>
</feature>
<keyword evidence="12" id="KW-1185">Reference proteome</keyword>
<comment type="caution">
    <text evidence="11">The sequence shown here is derived from an EMBL/GenBank/DDBJ whole genome shotgun (WGS) entry which is preliminary data.</text>
</comment>
<dbReference type="SMART" id="SM00387">
    <property type="entry name" value="HATPase_c"/>
    <property type="match status" value="1"/>
</dbReference>
<protein>
    <recommendedName>
        <fullName evidence="3">histidine kinase</fullName>
        <ecNumber evidence="3">2.7.13.3</ecNumber>
    </recommendedName>
</protein>
<evidence type="ECO:0000313" key="11">
    <source>
        <dbReference type="EMBL" id="MBP0484765.1"/>
    </source>
</evidence>
<keyword evidence="8" id="KW-0472">Membrane</keyword>
<sequence length="514" mass="55096">MSLKTRLTAGAVALTAATVLTALVLLIGMAQVGVRMQAALQAEARMARYSTLSTQVSTFLVVATEAVQRGLSPETRADRLDPVAAGIRETFAALNGDLEQAVSDAERLDLDTQSRFGTQSLLLARMAASVDQTMRGLGRDMDPISLRAWVDSFASRFDPLLNEAVNTEVLFRRETLAGIETLRARLTWIAVGLAALSVAMAVAFYAGLIQPQFRRLDLLRDAARRIGAQDFALSLPDTRADEIGRLYRETDAAARLLADRQAEVAADRAHLNEIIEARTEALSAANARLSEIDESRRRLFADISHELRTPLTVILMEAQLGRQVVPGARDVFDTIETRAARLNRRIDDLLRVARSDSGVLALSPEAVPLGVLLAEAAEEVSAECASAGVALTVDAVDGTVTADRNWLRQVLVGLIRNALRHARDGGAVTVAAEPDGMLSVTDNGPGIPAAAQERLFDRFTQGTPNRAGFGLGLALAKWVIEEHGGSVAIESPVAEPIGDAPGTKVVLRLPADPR</sequence>
<dbReference type="InterPro" id="IPR004358">
    <property type="entry name" value="Sig_transdc_His_kin-like_C"/>
</dbReference>
<comment type="catalytic activity">
    <reaction evidence="1">
        <text>ATP + protein L-histidine = ADP + protein N-phospho-L-histidine.</text>
        <dbReference type="EC" id="2.7.13.3"/>
    </reaction>
</comment>
<dbReference type="EMBL" id="JAGISH010000016">
    <property type="protein sequence ID" value="MBP0484765.1"/>
    <property type="molecule type" value="Genomic_DNA"/>
</dbReference>
<evidence type="ECO:0000256" key="1">
    <source>
        <dbReference type="ARBA" id="ARBA00000085"/>
    </source>
</evidence>
<dbReference type="SMART" id="SM00388">
    <property type="entry name" value="HisKA"/>
    <property type="match status" value="1"/>
</dbReference>
<dbReference type="GO" id="GO:0000155">
    <property type="term" value="F:phosphorelay sensor kinase activity"/>
    <property type="evidence" value="ECO:0007669"/>
    <property type="project" value="InterPro"/>
</dbReference>
<dbReference type="SUPFAM" id="SSF55874">
    <property type="entry name" value="ATPase domain of HSP90 chaperone/DNA topoisomerase II/histidine kinase"/>
    <property type="match status" value="1"/>
</dbReference>